<evidence type="ECO:0000256" key="6">
    <source>
        <dbReference type="PROSITE-ProRule" id="PRU00076"/>
    </source>
</evidence>
<feature type="signal peptide" evidence="8">
    <location>
        <begin position="1"/>
        <end position="27"/>
    </location>
</feature>
<evidence type="ECO:0000256" key="5">
    <source>
        <dbReference type="ARBA" id="ARBA00023180"/>
    </source>
</evidence>
<keyword evidence="2 8" id="KW-0732">Signal</keyword>
<evidence type="ECO:0000256" key="3">
    <source>
        <dbReference type="ARBA" id="ARBA00022737"/>
    </source>
</evidence>
<evidence type="ECO:0000256" key="1">
    <source>
        <dbReference type="ARBA" id="ARBA00022536"/>
    </source>
</evidence>
<dbReference type="FunFam" id="2.10.25.10:FF:000005">
    <property type="entry name" value="Fibrillin 2"/>
    <property type="match status" value="1"/>
</dbReference>
<gene>
    <name evidence="10" type="primary">MFRP</name>
</gene>
<dbReference type="InterPro" id="IPR009030">
    <property type="entry name" value="Growth_fac_rcpt_cys_sf"/>
</dbReference>
<dbReference type="SUPFAM" id="SSF57184">
    <property type="entry name" value="Growth factor receptor domain"/>
    <property type="match status" value="2"/>
</dbReference>
<keyword evidence="1 6" id="KW-0245">EGF-like domain</keyword>
<feature type="disulfide bond" evidence="6">
    <location>
        <begin position="274"/>
        <end position="291"/>
    </location>
</feature>
<dbReference type="PROSITE" id="PS50026">
    <property type="entry name" value="EGF_3"/>
    <property type="match status" value="6"/>
</dbReference>
<dbReference type="InterPro" id="IPR024731">
    <property type="entry name" value="NELL2-like_EGF"/>
</dbReference>
<feature type="domain" description="EGF-like" evidence="9">
    <location>
        <begin position="175"/>
        <end position="216"/>
    </location>
</feature>
<comment type="caution">
    <text evidence="6">Lacks conserved residue(s) required for the propagation of feature annotation.</text>
</comment>
<sequence length="463" mass="48988">MTDFQKLSNWVMMPLPMILLLAGLCVADPFTTAQVSDNEVVKQTAADELTGQNEDIENVIGNLSRSEQGGGQMTNSTSAPEAFITTTSTPKPTSTSTPILTSTPTRTSTPTLTSTPTPTSTPTSIPTPAPRCPGNQLPLRSGEGCGCPVGMVKAGEGNCTCPVGYVEEKPADCQDIDECKGEVQGPCGLHANCTNTSGSYVCNCLRGYLMGPGGCEDIDECALAEVTGLQACRSGAECRNTPGSFSCSCPIGYVMALDGQSCVDVDECSFEEQCRRELGNVCENTPGSFVCLCQPGFRAQAPACIGPVCPDYRVCQDVDECKEMPEVCVGQGMCENTLGSYRCVCQRGYRGNGTHCEDDNECASGRHGCDTNARCGNVIGSYFCQCYQGFSGDGHSCFDVDECALGNGRCEHVCTNEPGGYSCHCRQGYQLAQDGHNCTGNLGVLPCVESEMCRNAQLLARNV</sequence>
<feature type="domain" description="EGF-like" evidence="9">
    <location>
        <begin position="217"/>
        <end position="263"/>
    </location>
</feature>
<dbReference type="InterPro" id="IPR018097">
    <property type="entry name" value="EGF_Ca-bd_CS"/>
</dbReference>
<evidence type="ECO:0000256" key="4">
    <source>
        <dbReference type="ARBA" id="ARBA00023157"/>
    </source>
</evidence>
<dbReference type="InterPro" id="IPR049883">
    <property type="entry name" value="NOTCH1_EGF-like"/>
</dbReference>
<name>A0A3P8XCC5_ESOLU</name>
<dbReference type="Bgee" id="ENSELUG00000002760">
    <property type="expression patterns" value="Expressed in testis and 7 other cell types or tissues"/>
</dbReference>
<dbReference type="Pfam" id="PF12947">
    <property type="entry name" value="EGF_3"/>
    <property type="match status" value="1"/>
</dbReference>
<reference evidence="10" key="4">
    <citation type="submission" date="2025-09" db="UniProtKB">
        <authorList>
            <consortium name="Ensembl"/>
        </authorList>
    </citation>
    <scope>IDENTIFICATION</scope>
</reference>
<dbReference type="InterPro" id="IPR000152">
    <property type="entry name" value="EGF-type_Asp/Asn_hydroxyl_site"/>
</dbReference>
<proteinExistence type="predicted"/>
<keyword evidence="11" id="KW-1185">Reference proteome</keyword>
<dbReference type="PROSITE" id="PS00010">
    <property type="entry name" value="ASX_HYDROXYL"/>
    <property type="match status" value="6"/>
</dbReference>
<feature type="domain" description="EGF-like" evidence="9">
    <location>
        <begin position="317"/>
        <end position="357"/>
    </location>
</feature>
<feature type="chain" id="PRO_5044347915" description="EGF-like domain-containing protein" evidence="8">
    <location>
        <begin position="28"/>
        <end position="463"/>
    </location>
</feature>
<organism evidence="10 11">
    <name type="scientific">Esox lucius</name>
    <name type="common">Northern pike</name>
    <dbReference type="NCBI Taxonomy" id="8010"/>
    <lineage>
        <taxon>Eukaryota</taxon>
        <taxon>Metazoa</taxon>
        <taxon>Chordata</taxon>
        <taxon>Craniata</taxon>
        <taxon>Vertebrata</taxon>
        <taxon>Euteleostomi</taxon>
        <taxon>Actinopterygii</taxon>
        <taxon>Neopterygii</taxon>
        <taxon>Teleostei</taxon>
        <taxon>Protacanthopterygii</taxon>
        <taxon>Esociformes</taxon>
        <taxon>Esocidae</taxon>
        <taxon>Esox</taxon>
    </lineage>
</organism>
<dbReference type="InterPro" id="IPR052235">
    <property type="entry name" value="Nephronectin_domain"/>
</dbReference>
<evidence type="ECO:0000256" key="8">
    <source>
        <dbReference type="SAM" id="SignalP"/>
    </source>
</evidence>
<dbReference type="CDD" id="cd00054">
    <property type="entry name" value="EGF_CA"/>
    <property type="match status" value="5"/>
</dbReference>
<reference evidence="10" key="3">
    <citation type="submission" date="2025-08" db="UniProtKB">
        <authorList>
            <consortium name="Ensembl"/>
        </authorList>
    </citation>
    <scope>IDENTIFICATION</scope>
</reference>
<feature type="domain" description="EGF-like" evidence="9">
    <location>
        <begin position="358"/>
        <end position="398"/>
    </location>
</feature>
<evidence type="ECO:0000256" key="2">
    <source>
        <dbReference type="ARBA" id="ARBA00022729"/>
    </source>
</evidence>
<dbReference type="FunFam" id="2.10.25.10:FF:000038">
    <property type="entry name" value="Fibrillin 2"/>
    <property type="match status" value="2"/>
</dbReference>
<reference evidence="10" key="2">
    <citation type="submission" date="2020-02" db="EMBL/GenBank/DDBJ databases">
        <title>Esox lucius (northern pike) genome, fEsoLuc1, primary haplotype.</title>
        <authorList>
            <person name="Myers G."/>
            <person name="Karagic N."/>
            <person name="Meyer A."/>
            <person name="Pippel M."/>
            <person name="Reichard M."/>
            <person name="Winkler S."/>
            <person name="Tracey A."/>
            <person name="Sims Y."/>
            <person name="Howe K."/>
            <person name="Rhie A."/>
            <person name="Formenti G."/>
            <person name="Durbin R."/>
            <person name="Fedrigo O."/>
            <person name="Jarvis E.D."/>
        </authorList>
    </citation>
    <scope>NUCLEOTIDE SEQUENCE [LARGE SCALE GENOMIC DNA]</scope>
</reference>
<dbReference type="GeneTree" id="ENSGT00940000164251"/>
<dbReference type="Pfam" id="PF07645">
    <property type="entry name" value="EGF_CA"/>
    <property type="match status" value="4"/>
</dbReference>
<keyword evidence="4 6" id="KW-1015">Disulfide bond</keyword>
<reference evidence="11" key="1">
    <citation type="journal article" date="2014" name="PLoS ONE">
        <title>The genome and linkage map of the northern pike (Esox lucius): conserved synteny revealed between the salmonid sister group and the Neoteleostei.</title>
        <authorList>
            <person name="Rondeau E.B."/>
            <person name="Minkley D.R."/>
            <person name="Leong J.S."/>
            <person name="Messmer A.M."/>
            <person name="Jantzen J.R."/>
            <person name="von Schalburg K.R."/>
            <person name="Lemon C."/>
            <person name="Bird N.H."/>
            <person name="Koop B.F."/>
        </authorList>
    </citation>
    <scope>NUCLEOTIDE SEQUENCE</scope>
</reference>
<dbReference type="SMART" id="SM00179">
    <property type="entry name" value="EGF_CA"/>
    <property type="match status" value="6"/>
</dbReference>
<dbReference type="PROSITE" id="PS01186">
    <property type="entry name" value="EGF_2"/>
    <property type="match status" value="6"/>
</dbReference>
<dbReference type="FunFam" id="2.10.25.10:FF:000017">
    <property type="entry name" value="latent-transforming growth factor beta-binding protein 4 isoform X1"/>
    <property type="match status" value="1"/>
</dbReference>
<dbReference type="STRING" id="8010.ENSELUP00000001253"/>
<dbReference type="PANTHER" id="PTHR24050">
    <property type="entry name" value="PA14 DOMAIN-CONTAINING PROTEIN"/>
    <property type="match status" value="1"/>
</dbReference>
<feature type="domain" description="EGF-like" evidence="9">
    <location>
        <begin position="264"/>
        <end position="305"/>
    </location>
</feature>
<dbReference type="PROSITE" id="PS01187">
    <property type="entry name" value="EGF_CA"/>
    <property type="match status" value="3"/>
</dbReference>
<evidence type="ECO:0000313" key="10">
    <source>
        <dbReference type="Ensembl" id="ENSELUP00000001253.3"/>
    </source>
</evidence>
<feature type="domain" description="EGF-like" evidence="9">
    <location>
        <begin position="399"/>
        <end position="439"/>
    </location>
</feature>
<dbReference type="Ensembl" id="ENSELUT00000017689.3">
    <property type="protein sequence ID" value="ENSELUP00000001253.3"/>
    <property type="gene ID" value="ENSELUG00000002760.3"/>
</dbReference>
<keyword evidence="3" id="KW-0677">Repeat</keyword>
<protein>
    <recommendedName>
        <fullName evidence="9">EGF-like domain-containing protein</fullName>
    </recommendedName>
</protein>
<accession>A0A3P8XCC5</accession>
<keyword evidence="5" id="KW-0325">Glycoprotein</keyword>
<dbReference type="Proteomes" id="UP000265140">
    <property type="component" value="Chromosome 8"/>
</dbReference>
<feature type="region of interest" description="Disordered" evidence="7">
    <location>
        <begin position="64"/>
        <end position="131"/>
    </location>
</feature>
<dbReference type="GO" id="GO:0005509">
    <property type="term" value="F:calcium ion binding"/>
    <property type="evidence" value="ECO:0007669"/>
    <property type="project" value="InterPro"/>
</dbReference>
<dbReference type="InterPro" id="IPR000742">
    <property type="entry name" value="EGF"/>
</dbReference>
<dbReference type="GO" id="GO:0030855">
    <property type="term" value="P:epithelial cell differentiation"/>
    <property type="evidence" value="ECO:0007669"/>
    <property type="project" value="UniProtKB-ARBA"/>
</dbReference>
<evidence type="ECO:0000259" key="9">
    <source>
        <dbReference type="PROSITE" id="PS50026"/>
    </source>
</evidence>
<dbReference type="AlphaFoldDB" id="A0A3P8XCC5"/>
<dbReference type="InterPro" id="IPR001881">
    <property type="entry name" value="EGF-like_Ca-bd_dom"/>
</dbReference>
<evidence type="ECO:0000313" key="11">
    <source>
        <dbReference type="Proteomes" id="UP000265140"/>
    </source>
</evidence>
<feature type="compositionally biased region" description="Polar residues" evidence="7">
    <location>
        <begin position="64"/>
        <end position="79"/>
    </location>
</feature>
<dbReference type="SMART" id="SM00181">
    <property type="entry name" value="EGF"/>
    <property type="match status" value="6"/>
</dbReference>
<dbReference type="Gene3D" id="2.10.25.10">
    <property type="entry name" value="Laminin"/>
    <property type="match status" value="6"/>
</dbReference>
<evidence type="ECO:0000256" key="7">
    <source>
        <dbReference type="SAM" id="MobiDB-lite"/>
    </source>
</evidence>
<dbReference type="Pfam" id="PF14670">
    <property type="entry name" value="FXa_inhibition"/>
    <property type="match status" value="1"/>
</dbReference>
<feature type="compositionally biased region" description="Low complexity" evidence="7">
    <location>
        <begin position="85"/>
        <end position="124"/>
    </location>
</feature>
<dbReference type="PANTHER" id="PTHR24050:SF28">
    <property type="entry name" value="UROMODULIN-LIKE"/>
    <property type="match status" value="1"/>
</dbReference>